<accession>A0A9D1RP72</accession>
<dbReference type="Proteomes" id="UP000824190">
    <property type="component" value="Unassembled WGS sequence"/>
</dbReference>
<dbReference type="AlphaFoldDB" id="A0A9D1RP72"/>
<organism evidence="7 8">
    <name type="scientific">Candidatus Corynebacterium avicola</name>
    <dbReference type="NCBI Taxonomy" id="2838527"/>
    <lineage>
        <taxon>Bacteria</taxon>
        <taxon>Bacillati</taxon>
        <taxon>Actinomycetota</taxon>
        <taxon>Actinomycetes</taxon>
        <taxon>Mycobacteriales</taxon>
        <taxon>Corynebacteriaceae</taxon>
        <taxon>Corynebacterium</taxon>
    </lineage>
</organism>
<dbReference type="PANTHER" id="PTHR30055:SF234">
    <property type="entry name" value="HTH-TYPE TRANSCRIPTIONAL REGULATOR BETI"/>
    <property type="match status" value="1"/>
</dbReference>
<reference evidence="7" key="2">
    <citation type="submission" date="2021-04" db="EMBL/GenBank/DDBJ databases">
        <authorList>
            <person name="Gilroy R."/>
        </authorList>
    </citation>
    <scope>NUCLEOTIDE SEQUENCE</scope>
    <source>
        <strain evidence="7">CHK32-1732</strain>
    </source>
</reference>
<gene>
    <name evidence="7" type="ORF">H9870_03350</name>
</gene>
<evidence type="ECO:0000256" key="1">
    <source>
        <dbReference type="ARBA" id="ARBA00023015"/>
    </source>
</evidence>
<feature type="domain" description="HTH tetR-type" evidence="6">
    <location>
        <begin position="21"/>
        <end position="81"/>
    </location>
</feature>
<evidence type="ECO:0000256" key="2">
    <source>
        <dbReference type="ARBA" id="ARBA00023125"/>
    </source>
</evidence>
<evidence type="ECO:0000256" key="3">
    <source>
        <dbReference type="ARBA" id="ARBA00023163"/>
    </source>
</evidence>
<dbReference type="PANTHER" id="PTHR30055">
    <property type="entry name" value="HTH-TYPE TRANSCRIPTIONAL REGULATOR RUTR"/>
    <property type="match status" value="1"/>
</dbReference>
<dbReference type="PROSITE" id="PS50977">
    <property type="entry name" value="HTH_TETR_2"/>
    <property type="match status" value="1"/>
</dbReference>
<dbReference type="Pfam" id="PF00440">
    <property type="entry name" value="TetR_N"/>
    <property type="match status" value="1"/>
</dbReference>
<dbReference type="Gene3D" id="1.10.357.10">
    <property type="entry name" value="Tetracycline Repressor, domain 2"/>
    <property type="match status" value="1"/>
</dbReference>
<keyword evidence="2 4" id="KW-0238">DNA-binding</keyword>
<evidence type="ECO:0000259" key="6">
    <source>
        <dbReference type="PROSITE" id="PS50977"/>
    </source>
</evidence>
<evidence type="ECO:0000313" key="8">
    <source>
        <dbReference type="Proteomes" id="UP000824190"/>
    </source>
</evidence>
<keyword evidence="3" id="KW-0804">Transcription</keyword>
<evidence type="ECO:0000313" key="7">
    <source>
        <dbReference type="EMBL" id="HIW90683.1"/>
    </source>
</evidence>
<protein>
    <submittedName>
        <fullName evidence="7">TetR/AcrR family transcriptional regulator</fullName>
    </submittedName>
</protein>
<reference evidence="7" key="1">
    <citation type="journal article" date="2021" name="PeerJ">
        <title>Extensive microbial diversity within the chicken gut microbiome revealed by metagenomics and culture.</title>
        <authorList>
            <person name="Gilroy R."/>
            <person name="Ravi A."/>
            <person name="Getino M."/>
            <person name="Pursley I."/>
            <person name="Horton D.L."/>
            <person name="Alikhan N.F."/>
            <person name="Baker D."/>
            <person name="Gharbi K."/>
            <person name="Hall N."/>
            <person name="Watson M."/>
            <person name="Adriaenssens E.M."/>
            <person name="Foster-Nyarko E."/>
            <person name="Jarju S."/>
            <person name="Secka A."/>
            <person name="Antonio M."/>
            <person name="Oren A."/>
            <person name="Chaudhuri R.R."/>
            <person name="La Ragione R."/>
            <person name="Hildebrand F."/>
            <person name="Pallen M.J."/>
        </authorList>
    </citation>
    <scope>NUCLEOTIDE SEQUENCE</scope>
    <source>
        <strain evidence="7">CHK32-1732</strain>
    </source>
</reference>
<sequence length="218" mass="24196">MVNHVTTEHDSTVSLREQKKQETRRSLARAAAGLLHREGSDGMTVAAVAEAAGVSPRTFHNYFPRREDALLFFLEDTISDWREQVESAPEDESAVKIMQRLIAEQVNDAEDIREVGGLLSLMVVGEHLSYLTGPEERNQVKHVAEDLVEALHRRCDGTMSLHATGLMMVSTIAAGSFAVESQLREADEKCSTKLSSTDRRPSEILDESFRLLRDGFGA</sequence>
<dbReference type="SUPFAM" id="SSF46689">
    <property type="entry name" value="Homeodomain-like"/>
    <property type="match status" value="1"/>
</dbReference>
<evidence type="ECO:0000256" key="5">
    <source>
        <dbReference type="SAM" id="MobiDB-lite"/>
    </source>
</evidence>
<feature type="DNA-binding region" description="H-T-H motif" evidence="4">
    <location>
        <begin position="44"/>
        <end position="63"/>
    </location>
</feature>
<dbReference type="EMBL" id="DXGC01000032">
    <property type="protein sequence ID" value="HIW90683.1"/>
    <property type="molecule type" value="Genomic_DNA"/>
</dbReference>
<dbReference type="GO" id="GO:0000976">
    <property type="term" value="F:transcription cis-regulatory region binding"/>
    <property type="evidence" value="ECO:0007669"/>
    <property type="project" value="TreeGrafter"/>
</dbReference>
<dbReference type="GO" id="GO:0003700">
    <property type="term" value="F:DNA-binding transcription factor activity"/>
    <property type="evidence" value="ECO:0007669"/>
    <property type="project" value="TreeGrafter"/>
</dbReference>
<dbReference type="InterPro" id="IPR001647">
    <property type="entry name" value="HTH_TetR"/>
</dbReference>
<comment type="caution">
    <text evidence="7">The sequence shown here is derived from an EMBL/GenBank/DDBJ whole genome shotgun (WGS) entry which is preliminary data.</text>
</comment>
<name>A0A9D1RP72_9CORY</name>
<keyword evidence="1" id="KW-0805">Transcription regulation</keyword>
<evidence type="ECO:0000256" key="4">
    <source>
        <dbReference type="PROSITE-ProRule" id="PRU00335"/>
    </source>
</evidence>
<dbReference type="InterPro" id="IPR050109">
    <property type="entry name" value="HTH-type_TetR-like_transc_reg"/>
</dbReference>
<dbReference type="InterPro" id="IPR009057">
    <property type="entry name" value="Homeodomain-like_sf"/>
</dbReference>
<feature type="region of interest" description="Disordered" evidence="5">
    <location>
        <begin position="1"/>
        <end position="23"/>
    </location>
</feature>
<proteinExistence type="predicted"/>